<evidence type="ECO:0000313" key="3">
    <source>
        <dbReference type="Proteomes" id="UP000006334"/>
    </source>
</evidence>
<dbReference type="EMBL" id="BAEN01000011">
    <property type="protein sequence ID" value="GAC12990.1"/>
    <property type="molecule type" value="Genomic_DNA"/>
</dbReference>
<feature type="transmembrane region" description="Helical" evidence="1">
    <location>
        <begin position="57"/>
        <end position="87"/>
    </location>
</feature>
<comment type="caution">
    <text evidence="2">The sequence shown here is derived from an EMBL/GenBank/DDBJ whole genome shotgun (WGS) entry which is preliminary data.</text>
</comment>
<dbReference type="RefSeq" id="WP_008842810.1">
    <property type="nucleotide sequence ID" value="NZ_BAEN01000011.1"/>
</dbReference>
<keyword evidence="1" id="KW-0812">Transmembrane</keyword>
<dbReference type="AlphaFoldDB" id="K6YNR7"/>
<proteinExistence type="predicted"/>
<accession>K6YNR7</accession>
<dbReference type="OrthoDB" id="6388650at2"/>
<keyword evidence="3" id="KW-1185">Reference proteome</keyword>
<protein>
    <submittedName>
        <fullName evidence="2">Uncharacterized protein</fullName>
    </submittedName>
</protein>
<name>K6YNR7_9ALTE</name>
<sequence length="95" mass="10390">MNHLLLTLPFIVLGTVLILVLAMSDPRRRQLANKTHAENKLNVALSSNSRKLIGWSLVLPLIPLILMANYAGILMYAGALTTIGWLVSELPSSLL</sequence>
<keyword evidence="1" id="KW-1133">Transmembrane helix</keyword>
<reference evidence="2 3" key="1">
    <citation type="journal article" date="2017" name="Antonie Van Leeuwenhoek">
        <title>Rhizobium rhizosphaerae sp. nov., a novel species isolated from rice rhizosphere.</title>
        <authorList>
            <person name="Zhao J.J."/>
            <person name="Zhang J."/>
            <person name="Zhang R.J."/>
            <person name="Zhang C.W."/>
            <person name="Yin H.Q."/>
            <person name="Zhang X.X."/>
        </authorList>
    </citation>
    <scope>NUCLEOTIDE SEQUENCE [LARGE SCALE GENOMIC DNA]</scope>
    <source>
        <strain evidence="2 3">E3</strain>
    </source>
</reference>
<keyword evidence="1" id="KW-0472">Membrane</keyword>
<dbReference type="Proteomes" id="UP000006334">
    <property type="component" value="Unassembled WGS sequence"/>
</dbReference>
<feature type="transmembrane region" description="Helical" evidence="1">
    <location>
        <begin position="6"/>
        <end position="24"/>
    </location>
</feature>
<organism evidence="2 3">
    <name type="scientific">Aliiglaciecola lipolytica E3</name>
    <dbReference type="NCBI Taxonomy" id="1127673"/>
    <lineage>
        <taxon>Bacteria</taxon>
        <taxon>Pseudomonadati</taxon>
        <taxon>Pseudomonadota</taxon>
        <taxon>Gammaproteobacteria</taxon>
        <taxon>Alteromonadales</taxon>
        <taxon>Alteromonadaceae</taxon>
        <taxon>Aliiglaciecola</taxon>
    </lineage>
</organism>
<dbReference type="eggNOG" id="ENOG502ZEBV">
    <property type="taxonomic scope" value="Bacteria"/>
</dbReference>
<dbReference type="STRING" id="1127673.GLIP_0340"/>
<evidence type="ECO:0000313" key="2">
    <source>
        <dbReference type="EMBL" id="GAC12990.1"/>
    </source>
</evidence>
<evidence type="ECO:0000256" key="1">
    <source>
        <dbReference type="SAM" id="Phobius"/>
    </source>
</evidence>
<gene>
    <name evidence="2" type="ORF">GLIP_0340</name>
</gene>